<dbReference type="RefSeq" id="WP_216957189.1">
    <property type="nucleotide sequence ID" value="NZ_JAHOPB010000001.1"/>
</dbReference>
<comment type="caution">
    <text evidence="3">The sequence shown here is derived from an EMBL/GenBank/DDBJ whole genome shotgun (WGS) entry which is preliminary data.</text>
</comment>
<keyword evidence="4" id="KW-1185">Reference proteome</keyword>
<evidence type="ECO:0000256" key="1">
    <source>
        <dbReference type="SAM" id="Phobius"/>
    </source>
</evidence>
<organism evidence="3 4">
    <name type="scientific">Reyranella humidisoli</name>
    <dbReference type="NCBI Taxonomy" id="2849149"/>
    <lineage>
        <taxon>Bacteria</taxon>
        <taxon>Pseudomonadati</taxon>
        <taxon>Pseudomonadota</taxon>
        <taxon>Alphaproteobacteria</taxon>
        <taxon>Hyphomicrobiales</taxon>
        <taxon>Reyranellaceae</taxon>
        <taxon>Reyranella</taxon>
    </lineage>
</organism>
<keyword evidence="1" id="KW-0472">Membrane</keyword>
<proteinExistence type="predicted"/>
<dbReference type="InterPro" id="IPR039447">
    <property type="entry name" value="UreH-like_TM_dom"/>
</dbReference>
<accession>A0ABS6IGN0</accession>
<feature type="transmembrane region" description="Helical" evidence="1">
    <location>
        <begin position="241"/>
        <end position="261"/>
    </location>
</feature>
<dbReference type="Proteomes" id="UP000727907">
    <property type="component" value="Unassembled WGS sequence"/>
</dbReference>
<feature type="transmembrane region" description="Helical" evidence="1">
    <location>
        <begin position="209"/>
        <end position="229"/>
    </location>
</feature>
<sequence length="265" mass="26629">MPPPALMQVKTLEPPKVSNQDMEIVSRLIALCGEGLHPSAFAASLPLALFLAGLAGGALHCAGMCGPFVLGQVMAATDATPLSGYGEWRRASGAALVPYHLGRATTYTALGAIAGSATALFAATTGFAWASSLLLAVAALLLIAQAAGLAIGGTTTPWSSTLSRLASPLSRSRHPAGRYGLGVLLGFLPCGLLYAALAAAAGTGSVTEGALAMTGFALGTVPALVAVGWGGLIMRRRIRAAATWVSAPLLVGNALVMLALASQRL</sequence>
<feature type="domain" description="Urease accessory protein UreH-like transmembrane" evidence="2">
    <location>
        <begin position="49"/>
        <end position="251"/>
    </location>
</feature>
<evidence type="ECO:0000313" key="4">
    <source>
        <dbReference type="Proteomes" id="UP000727907"/>
    </source>
</evidence>
<keyword evidence="1" id="KW-0812">Transmembrane</keyword>
<dbReference type="PANTHER" id="PTHR42208:SF1">
    <property type="entry name" value="HEAVY METAL TRANSPORTER"/>
    <property type="match status" value="1"/>
</dbReference>
<keyword evidence="1" id="KW-1133">Transmembrane helix</keyword>
<reference evidence="3 4" key="1">
    <citation type="submission" date="2021-06" db="EMBL/GenBank/DDBJ databases">
        <authorList>
            <person name="Lee D.H."/>
        </authorList>
    </citation>
    <scope>NUCLEOTIDE SEQUENCE [LARGE SCALE GENOMIC DNA]</scope>
    <source>
        <strain evidence="3 4">MMS21-HV4-11</strain>
    </source>
</reference>
<name>A0ABS6IGN0_9HYPH</name>
<feature type="transmembrane region" description="Helical" evidence="1">
    <location>
        <begin position="135"/>
        <end position="158"/>
    </location>
</feature>
<evidence type="ECO:0000313" key="3">
    <source>
        <dbReference type="EMBL" id="MBU8872912.1"/>
    </source>
</evidence>
<dbReference type="Pfam" id="PF13386">
    <property type="entry name" value="DsbD_2"/>
    <property type="match status" value="1"/>
</dbReference>
<gene>
    <name evidence="3" type="ORF">KQ910_04015</name>
</gene>
<dbReference type="EMBL" id="JAHOPB010000001">
    <property type="protein sequence ID" value="MBU8872912.1"/>
    <property type="molecule type" value="Genomic_DNA"/>
</dbReference>
<feature type="transmembrane region" description="Helical" evidence="1">
    <location>
        <begin position="179"/>
        <end position="203"/>
    </location>
</feature>
<dbReference type="PANTHER" id="PTHR42208">
    <property type="entry name" value="HEAVY METAL TRANSPORTER-RELATED"/>
    <property type="match status" value="1"/>
</dbReference>
<evidence type="ECO:0000259" key="2">
    <source>
        <dbReference type="Pfam" id="PF13386"/>
    </source>
</evidence>
<feature type="transmembrane region" description="Helical" evidence="1">
    <location>
        <begin position="107"/>
        <end position="129"/>
    </location>
</feature>
<protein>
    <submittedName>
        <fullName evidence="3">Sulfite exporter TauE/SafE family protein</fullName>
    </submittedName>
</protein>